<dbReference type="Pfam" id="PF05685">
    <property type="entry name" value="Uma2"/>
    <property type="match status" value="1"/>
</dbReference>
<feature type="domain" description="Putative restriction endonuclease" evidence="2">
    <location>
        <begin position="31"/>
        <end position="188"/>
    </location>
</feature>
<dbReference type="InterPro" id="IPR008538">
    <property type="entry name" value="Uma2"/>
</dbReference>
<dbReference type="AlphaFoldDB" id="A0A081C2S0"/>
<evidence type="ECO:0000256" key="1">
    <source>
        <dbReference type="SAM" id="MobiDB-lite"/>
    </source>
</evidence>
<dbReference type="SUPFAM" id="SSF52980">
    <property type="entry name" value="Restriction endonuclease-like"/>
    <property type="match status" value="1"/>
</dbReference>
<gene>
    <name evidence="3" type="ORF">U27_05850</name>
</gene>
<sequence length="279" mass="32198">MVETGLQEQVSDRDAMVFYAKQKDEAFVVEEAKVEYPESDGKPMGETGFHVRATLHLYGALRQFFRLRDDIYVAADMFLYYEEGNRYANKAPDVMVIKGVANQERRIFKTWEENAVPCVVFEITSKATMAEDLVTKSSLYAALGVQEYFIFDPLREYVGKAMMGFRLEHHEYVPLEPDQQGCLWSQELEVLLRSEDEILRIIDPHTGKAVPSLEEAIVWAEQEARRAEQETQRAKQEAQRAEQEAQRAEQEAQRAEQERQRSERLAAQLRALGIEPEGR</sequence>
<dbReference type="HOGENOM" id="CLU_075279_0_1_0"/>
<protein>
    <recommendedName>
        <fullName evidence="2">Putative restriction endonuclease domain-containing protein</fullName>
    </recommendedName>
</protein>
<dbReference type="EMBL" id="DF820468">
    <property type="protein sequence ID" value="GAK58875.1"/>
    <property type="molecule type" value="Genomic_DNA"/>
</dbReference>
<keyword evidence="4" id="KW-1185">Reference proteome</keyword>
<reference evidence="3" key="1">
    <citation type="journal article" date="2015" name="PeerJ">
        <title>First genomic representation of candidate bacterial phylum KSB3 points to enhanced environmental sensing as a trigger of wastewater bulking.</title>
        <authorList>
            <person name="Sekiguchi Y."/>
            <person name="Ohashi A."/>
            <person name="Parks D.H."/>
            <person name="Yamauchi T."/>
            <person name="Tyson G.W."/>
            <person name="Hugenholtz P."/>
        </authorList>
    </citation>
    <scope>NUCLEOTIDE SEQUENCE [LARGE SCALE GENOMIC DNA]</scope>
</reference>
<evidence type="ECO:0000313" key="3">
    <source>
        <dbReference type="EMBL" id="GAK58875.1"/>
    </source>
</evidence>
<organism evidence="3">
    <name type="scientific">Vecturithrix granuli</name>
    <dbReference type="NCBI Taxonomy" id="1499967"/>
    <lineage>
        <taxon>Bacteria</taxon>
        <taxon>Candidatus Moduliflexota</taxon>
        <taxon>Candidatus Vecturitrichia</taxon>
        <taxon>Candidatus Vecturitrichales</taxon>
        <taxon>Candidatus Vecturitrichaceae</taxon>
        <taxon>Candidatus Vecturithrix</taxon>
    </lineage>
</organism>
<feature type="region of interest" description="Disordered" evidence="1">
    <location>
        <begin position="225"/>
        <end position="279"/>
    </location>
</feature>
<evidence type="ECO:0000313" key="4">
    <source>
        <dbReference type="Proteomes" id="UP000030661"/>
    </source>
</evidence>
<dbReference type="InterPro" id="IPR011335">
    <property type="entry name" value="Restrct_endonuc-II-like"/>
</dbReference>
<evidence type="ECO:0000259" key="2">
    <source>
        <dbReference type="Pfam" id="PF05685"/>
    </source>
</evidence>
<feature type="compositionally biased region" description="Basic and acidic residues" evidence="1">
    <location>
        <begin position="225"/>
        <end position="264"/>
    </location>
</feature>
<dbReference type="InterPro" id="IPR012296">
    <property type="entry name" value="Nuclease_put_TT1808"/>
</dbReference>
<dbReference type="Gene3D" id="3.90.1570.10">
    <property type="entry name" value="tt1808, chain A"/>
    <property type="match status" value="1"/>
</dbReference>
<name>A0A081C2S0_VECG1</name>
<dbReference type="CDD" id="cd06260">
    <property type="entry name" value="DUF820-like"/>
    <property type="match status" value="1"/>
</dbReference>
<proteinExistence type="predicted"/>
<dbReference type="PANTHER" id="PTHR33352">
    <property type="entry name" value="SLR1095 PROTEIN"/>
    <property type="match status" value="1"/>
</dbReference>
<dbReference type="Proteomes" id="UP000030661">
    <property type="component" value="Unassembled WGS sequence"/>
</dbReference>
<dbReference type="PANTHER" id="PTHR33352:SF3">
    <property type="entry name" value="SLR1612 PROTEIN"/>
    <property type="match status" value="1"/>
</dbReference>
<accession>A0A081C2S0</accession>
<dbReference type="eggNOG" id="COG4636">
    <property type="taxonomic scope" value="Bacteria"/>
</dbReference>
<dbReference type="STRING" id="1499967.U27_05850"/>